<gene>
    <name evidence="1" type="ORF">HGRIS_001322</name>
</gene>
<protein>
    <submittedName>
        <fullName evidence="1">Uncharacterized protein</fullName>
    </submittedName>
</protein>
<evidence type="ECO:0000313" key="1">
    <source>
        <dbReference type="EMBL" id="KAL0957532.1"/>
    </source>
</evidence>
<proteinExistence type="predicted"/>
<sequence length="105" mass="11556">MKQIAYLLDPSCGLMNSEDDFAFADTVRVLEQIQGYMVSERASTTMLTRALAVYMICSSLPCQSKSKSGIEFGARRSKPIVSHHQIAGLASFPSAEWHSTIVDLL</sequence>
<keyword evidence="2" id="KW-1185">Reference proteome</keyword>
<name>A0ABR3JQ08_9AGAR</name>
<comment type="caution">
    <text evidence="1">The sequence shown here is derived from an EMBL/GenBank/DDBJ whole genome shotgun (WGS) entry which is preliminary data.</text>
</comment>
<evidence type="ECO:0000313" key="2">
    <source>
        <dbReference type="Proteomes" id="UP001556367"/>
    </source>
</evidence>
<organism evidence="1 2">
    <name type="scientific">Hohenbuehelia grisea</name>
    <dbReference type="NCBI Taxonomy" id="104357"/>
    <lineage>
        <taxon>Eukaryota</taxon>
        <taxon>Fungi</taxon>
        <taxon>Dikarya</taxon>
        <taxon>Basidiomycota</taxon>
        <taxon>Agaricomycotina</taxon>
        <taxon>Agaricomycetes</taxon>
        <taxon>Agaricomycetidae</taxon>
        <taxon>Agaricales</taxon>
        <taxon>Pleurotineae</taxon>
        <taxon>Pleurotaceae</taxon>
        <taxon>Hohenbuehelia</taxon>
    </lineage>
</organism>
<dbReference type="Proteomes" id="UP001556367">
    <property type="component" value="Unassembled WGS sequence"/>
</dbReference>
<reference evidence="2" key="1">
    <citation type="submission" date="2024-06" db="EMBL/GenBank/DDBJ databases">
        <title>Multi-omics analyses provide insights into the biosynthesis of the anticancer antibiotic pleurotin in Hohenbuehelia grisea.</title>
        <authorList>
            <person name="Weaver J.A."/>
            <person name="Alberti F."/>
        </authorList>
    </citation>
    <scope>NUCLEOTIDE SEQUENCE [LARGE SCALE GENOMIC DNA]</scope>
    <source>
        <strain evidence="2">T-177</strain>
    </source>
</reference>
<accession>A0ABR3JQ08</accession>
<dbReference type="EMBL" id="JASNQZ010000005">
    <property type="protein sequence ID" value="KAL0957532.1"/>
    <property type="molecule type" value="Genomic_DNA"/>
</dbReference>